<feature type="transmembrane region" description="Helical" evidence="1">
    <location>
        <begin position="7"/>
        <end position="31"/>
    </location>
</feature>
<protein>
    <submittedName>
        <fullName evidence="2">Uncharacterized protein</fullName>
    </submittedName>
</protein>
<dbReference type="RefSeq" id="WP_338738707.1">
    <property type="nucleotide sequence ID" value="NZ_CP146612.1"/>
</dbReference>
<keyword evidence="1" id="KW-1133">Transmembrane helix</keyword>
<feature type="transmembrane region" description="Helical" evidence="1">
    <location>
        <begin position="90"/>
        <end position="113"/>
    </location>
</feature>
<accession>A0ABZ2J511</accession>
<dbReference type="EMBL" id="CP146612">
    <property type="protein sequence ID" value="WWX25991.1"/>
    <property type="molecule type" value="Genomic_DNA"/>
</dbReference>
<evidence type="ECO:0000313" key="2">
    <source>
        <dbReference type="EMBL" id="WWX25991.1"/>
    </source>
</evidence>
<keyword evidence="1" id="KW-0812">Transmembrane</keyword>
<keyword evidence="1" id="KW-0472">Membrane</keyword>
<evidence type="ECO:0000256" key="1">
    <source>
        <dbReference type="SAM" id="Phobius"/>
    </source>
</evidence>
<reference evidence="2 3" key="1">
    <citation type="submission" date="2024-03" db="EMBL/GenBank/DDBJ databases">
        <title>A Dehalogenimonas Isolated from Estuarine Sediments Dihaloeliminates Chlorinated Alkanes.</title>
        <authorList>
            <person name="Yang Y."/>
            <person name="Wang H."/>
        </authorList>
    </citation>
    <scope>NUCLEOTIDE SEQUENCE [LARGE SCALE GENOMIC DNA]</scope>
    <source>
        <strain evidence="2 3">W</strain>
    </source>
</reference>
<gene>
    <name evidence="2" type="ORF">V8247_03245</name>
</gene>
<sequence>MKRPDLVVLIAVWELATAFFAAIGILVLALIAFAPESLWYPDTPLLDGDRIWVLFGISIAAFVLLAYITLAVVSAVGLLRGREFGRITAIIQGALLLPGFPVGTVIGILQLAYLMKPEVKEYFGRKAVSG</sequence>
<name>A0ABZ2J511_9CHLR</name>
<feature type="transmembrane region" description="Helical" evidence="1">
    <location>
        <begin position="51"/>
        <end position="78"/>
    </location>
</feature>
<organism evidence="2 3">
    <name type="scientific">Candidatus Dehalogenimonas loeffleri</name>
    <dbReference type="NCBI Taxonomy" id="3127115"/>
    <lineage>
        <taxon>Bacteria</taxon>
        <taxon>Bacillati</taxon>
        <taxon>Chloroflexota</taxon>
        <taxon>Dehalococcoidia</taxon>
        <taxon>Dehalococcoidales</taxon>
        <taxon>Dehalococcoidaceae</taxon>
        <taxon>Dehalogenimonas</taxon>
    </lineage>
</organism>
<proteinExistence type="predicted"/>
<evidence type="ECO:0000313" key="3">
    <source>
        <dbReference type="Proteomes" id="UP001375370"/>
    </source>
</evidence>
<keyword evidence="3" id="KW-1185">Reference proteome</keyword>
<dbReference type="Proteomes" id="UP001375370">
    <property type="component" value="Chromosome"/>
</dbReference>